<keyword evidence="1" id="KW-0812">Transmembrane</keyword>
<proteinExistence type="predicted"/>
<dbReference type="AlphaFoldDB" id="A0A6G1DRZ7"/>
<reference evidence="2 3" key="1">
    <citation type="submission" date="2019-11" db="EMBL/GenBank/DDBJ databases">
        <title>Whole genome sequence of Oryza granulata.</title>
        <authorList>
            <person name="Li W."/>
        </authorList>
    </citation>
    <scope>NUCLEOTIDE SEQUENCE [LARGE SCALE GENOMIC DNA]</scope>
    <source>
        <strain evidence="3">cv. Menghai</strain>
        <tissue evidence="2">Leaf</tissue>
    </source>
</reference>
<name>A0A6G1DRZ7_9ORYZ</name>
<organism evidence="2 3">
    <name type="scientific">Oryza meyeriana var. granulata</name>
    <dbReference type="NCBI Taxonomy" id="110450"/>
    <lineage>
        <taxon>Eukaryota</taxon>
        <taxon>Viridiplantae</taxon>
        <taxon>Streptophyta</taxon>
        <taxon>Embryophyta</taxon>
        <taxon>Tracheophyta</taxon>
        <taxon>Spermatophyta</taxon>
        <taxon>Magnoliopsida</taxon>
        <taxon>Liliopsida</taxon>
        <taxon>Poales</taxon>
        <taxon>Poaceae</taxon>
        <taxon>BOP clade</taxon>
        <taxon>Oryzoideae</taxon>
        <taxon>Oryzeae</taxon>
        <taxon>Oryzinae</taxon>
        <taxon>Oryza</taxon>
        <taxon>Oryza meyeriana</taxon>
    </lineage>
</organism>
<keyword evidence="1" id="KW-1133">Transmembrane helix</keyword>
<evidence type="ECO:0000313" key="3">
    <source>
        <dbReference type="Proteomes" id="UP000479710"/>
    </source>
</evidence>
<evidence type="ECO:0000313" key="2">
    <source>
        <dbReference type="EMBL" id="KAF0914874.1"/>
    </source>
</evidence>
<comment type="caution">
    <text evidence="2">The sequence shown here is derived from an EMBL/GenBank/DDBJ whole genome shotgun (WGS) entry which is preliminary data.</text>
</comment>
<gene>
    <name evidence="2" type="ORF">E2562_032794</name>
</gene>
<accession>A0A6G1DRZ7</accession>
<keyword evidence="1" id="KW-0472">Membrane</keyword>
<dbReference type="Proteomes" id="UP000479710">
    <property type="component" value="Unassembled WGS sequence"/>
</dbReference>
<feature type="transmembrane region" description="Helical" evidence="1">
    <location>
        <begin position="12"/>
        <end position="30"/>
    </location>
</feature>
<keyword evidence="3" id="KW-1185">Reference proteome</keyword>
<protein>
    <submittedName>
        <fullName evidence="2">Uncharacterized protein</fullName>
    </submittedName>
</protein>
<feature type="transmembrane region" description="Helical" evidence="1">
    <location>
        <begin position="50"/>
        <end position="69"/>
    </location>
</feature>
<evidence type="ECO:0000256" key="1">
    <source>
        <dbReference type="SAM" id="Phobius"/>
    </source>
</evidence>
<sequence>MLRDMMLLENLITWLVLDAVMSFNSGAYFAVLGDLETYKRDKPAMRGSSIAAVLMLSVLVLEVLAAGIFKQHDACT</sequence>
<dbReference type="EMBL" id="SPHZ02000006">
    <property type="protein sequence ID" value="KAF0914874.1"/>
    <property type="molecule type" value="Genomic_DNA"/>
</dbReference>